<reference evidence="2 3" key="1">
    <citation type="submission" date="2021-06" db="EMBL/GenBank/DDBJ databases">
        <authorList>
            <person name="Palmer J.M."/>
        </authorList>
    </citation>
    <scope>NUCLEOTIDE SEQUENCE [LARGE SCALE GENOMIC DNA]</scope>
    <source>
        <strain evidence="2 3">MEX-2019</strain>
        <tissue evidence="2">Muscle</tissue>
    </source>
</reference>
<comment type="caution">
    <text evidence="2">The sequence shown here is derived from an EMBL/GenBank/DDBJ whole genome shotgun (WGS) entry which is preliminary data.</text>
</comment>
<evidence type="ECO:0000256" key="1">
    <source>
        <dbReference type="SAM" id="SignalP"/>
    </source>
</evidence>
<dbReference type="Proteomes" id="UP001311232">
    <property type="component" value="Unassembled WGS sequence"/>
</dbReference>
<feature type="chain" id="PRO_5043709791" evidence="1">
    <location>
        <begin position="18"/>
        <end position="60"/>
    </location>
</feature>
<accession>A0AAV9R1A6</accession>
<sequence length="60" mass="6366">IIILITMTLFFFNTIITVNPGGSYNITFTVIFFTSADVTATTPAASSSHVVSHTLSALIS</sequence>
<organism evidence="2 3">
    <name type="scientific">Crenichthys baileyi</name>
    <name type="common">White River springfish</name>
    <dbReference type="NCBI Taxonomy" id="28760"/>
    <lineage>
        <taxon>Eukaryota</taxon>
        <taxon>Metazoa</taxon>
        <taxon>Chordata</taxon>
        <taxon>Craniata</taxon>
        <taxon>Vertebrata</taxon>
        <taxon>Euteleostomi</taxon>
        <taxon>Actinopterygii</taxon>
        <taxon>Neopterygii</taxon>
        <taxon>Teleostei</taxon>
        <taxon>Neoteleostei</taxon>
        <taxon>Acanthomorphata</taxon>
        <taxon>Ovalentaria</taxon>
        <taxon>Atherinomorphae</taxon>
        <taxon>Cyprinodontiformes</taxon>
        <taxon>Goodeidae</taxon>
        <taxon>Crenichthys</taxon>
    </lineage>
</organism>
<dbReference type="EMBL" id="JAHHUM010002438">
    <property type="protein sequence ID" value="KAK5603548.1"/>
    <property type="molecule type" value="Genomic_DNA"/>
</dbReference>
<protein>
    <submittedName>
        <fullName evidence="2">Uncharacterized protein</fullName>
    </submittedName>
</protein>
<name>A0AAV9R1A6_9TELE</name>
<evidence type="ECO:0000313" key="2">
    <source>
        <dbReference type="EMBL" id="KAK5603548.1"/>
    </source>
</evidence>
<evidence type="ECO:0000313" key="3">
    <source>
        <dbReference type="Proteomes" id="UP001311232"/>
    </source>
</evidence>
<feature type="non-terminal residue" evidence="2">
    <location>
        <position position="1"/>
    </location>
</feature>
<keyword evidence="3" id="KW-1185">Reference proteome</keyword>
<feature type="signal peptide" evidence="1">
    <location>
        <begin position="1"/>
        <end position="17"/>
    </location>
</feature>
<keyword evidence="1" id="KW-0732">Signal</keyword>
<proteinExistence type="predicted"/>
<gene>
    <name evidence="2" type="ORF">CRENBAI_005161</name>
</gene>
<dbReference type="AlphaFoldDB" id="A0AAV9R1A6"/>